<dbReference type="Pfam" id="PF14275">
    <property type="entry name" value="DUF4362"/>
    <property type="match status" value="1"/>
</dbReference>
<reference evidence="2 3" key="1">
    <citation type="submission" date="2019-07" db="EMBL/GenBank/DDBJ databases">
        <authorList>
            <person name="Kim J.K."/>
            <person name="Cheong H.-M."/>
            <person name="Choi Y."/>
            <person name="Hwang K.J."/>
            <person name="Lee S."/>
            <person name="Choi C."/>
        </authorList>
    </citation>
    <scope>NUCLEOTIDE SEQUENCE [LARGE SCALE GENOMIC DNA]</scope>
    <source>
        <strain evidence="2 3">KS 22</strain>
    </source>
</reference>
<dbReference type="AlphaFoldDB" id="A0A7G5C5D5"/>
<sequence length="278" mass="31709">MSRIVLLLIVLVLFSTACGNRNSQQVHESTLSGYKMEIAEEGNVIDVHGNVKYLQRMDEFVQLAGKREEGSIRIVRYTIEGDPIFYDLTLTDGHIQFRYDNTEDKFGSGRVSEYSCGELERTESATRLGYVLKGCTGDNKEWEVLNVSFDVHKQDRFEFILKYGVNQSNEINTVEGKLVKELHNGETATLEPFQLSAEERQNIYRKMVMMNYLGDKELSAACDKEPHESYYLKVLINGGSREYEWSECDLSEDGLSMTGIMTVIRSIVEKGKDYRGLA</sequence>
<dbReference type="KEGG" id="cchl:FPL14_27065"/>
<keyword evidence="1" id="KW-0732">Signal</keyword>
<proteinExistence type="predicted"/>
<protein>
    <submittedName>
        <fullName evidence="2">DUF4362 domain-containing protein</fullName>
    </submittedName>
</protein>
<evidence type="ECO:0000313" key="2">
    <source>
        <dbReference type="EMBL" id="QMV44419.1"/>
    </source>
</evidence>
<evidence type="ECO:0000313" key="3">
    <source>
        <dbReference type="Proteomes" id="UP000515679"/>
    </source>
</evidence>
<dbReference type="PROSITE" id="PS51257">
    <property type="entry name" value="PROKAR_LIPOPROTEIN"/>
    <property type="match status" value="1"/>
</dbReference>
<dbReference type="InterPro" id="IPR025372">
    <property type="entry name" value="DUF4362"/>
</dbReference>
<organism evidence="2 3">
    <name type="scientific">Cohnella cholangitidis</name>
    <dbReference type="NCBI Taxonomy" id="2598458"/>
    <lineage>
        <taxon>Bacteria</taxon>
        <taxon>Bacillati</taxon>
        <taxon>Bacillota</taxon>
        <taxon>Bacilli</taxon>
        <taxon>Bacillales</taxon>
        <taxon>Paenibacillaceae</taxon>
        <taxon>Cohnella</taxon>
    </lineage>
</organism>
<accession>A0A7G5C5D5</accession>
<keyword evidence="3" id="KW-1185">Reference proteome</keyword>
<dbReference type="Proteomes" id="UP000515679">
    <property type="component" value="Chromosome"/>
</dbReference>
<dbReference type="EMBL" id="CP041969">
    <property type="protein sequence ID" value="QMV44419.1"/>
    <property type="molecule type" value="Genomic_DNA"/>
</dbReference>
<dbReference type="RefSeq" id="WP_182300655.1">
    <property type="nucleotide sequence ID" value="NZ_CP041969.1"/>
</dbReference>
<gene>
    <name evidence="2" type="ORF">FPL14_27065</name>
</gene>
<feature type="chain" id="PRO_5038422829" evidence="1">
    <location>
        <begin position="18"/>
        <end position="278"/>
    </location>
</feature>
<feature type="signal peptide" evidence="1">
    <location>
        <begin position="1"/>
        <end position="17"/>
    </location>
</feature>
<evidence type="ECO:0000256" key="1">
    <source>
        <dbReference type="SAM" id="SignalP"/>
    </source>
</evidence>
<name>A0A7G5C5D5_9BACL</name>